<dbReference type="GO" id="GO:0005886">
    <property type="term" value="C:plasma membrane"/>
    <property type="evidence" value="ECO:0007669"/>
    <property type="project" value="UniProtKB-SubCell"/>
</dbReference>
<dbReference type="PROSITE" id="PS00237">
    <property type="entry name" value="G_PROTEIN_RECEP_F1_1"/>
    <property type="match status" value="1"/>
</dbReference>
<accession>A0A5J5CBN6</accession>
<dbReference type="PANTHER" id="PTHR24246">
    <property type="entry name" value="OLFACTORY RECEPTOR AND ADENOSINE RECEPTOR"/>
    <property type="match status" value="1"/>
</dbReference>
<organism evidence="13 15">
    <name type="scientific">Etheostoma spectabile</name>
    <name type="common">orangethroat darter</name>
    <dbReference type="NCBI Taxonomy" id="54343"/>
    <lineage>
        <taxon>Eukaryota</taxon>
        <taxon>Metazoa</taxon>
        <taxon>Chordata</taxon>
        <taxon>Craniata</taxon>
        <taxon>Vertebrata</taxon>
        <taxon>Euteleostomi</taxon>
        <taxon>Actinopterygii</taxon>
        <taxon>Neopterygii</taxon>
        <taxon>Teleostei</taxon>
        <taxon>Neoteleostei</taxon>
        <taxon>Acanthomorphata</taxon>
        <taxon>Eupercaria</taxon>
        <taxon>Perciformes</taxon>
        <taxon>Percoidei</taxon>
        <taxon>Percidae</taxon>
        <taxon>Etheostomatinae</taxon>
        <taxon>Etheostoma</taxon>
    </lineage>
</organism>
<keyword evidence="7 10" id="KW-0675">Receptor</keyword>
<evidence type="ECO:0000256" key="3">
    <source>
        <dbReference type="ARBA" id="ARBA00022692"/>
    </source>
</evidence>
<name>A0A5J5CBN6_9PERO</name>
<feature type="transmembrane region" description="Helical" evidence="11">
    <location>
        <begin position="105"/>
        <end position="128"/>
    </location>
</feature>
<evidence type="ECO:0000256" key="4">
    <source>
        <dbReference type="ARBA" id="ARBA00022989"/>
    </source>
</evidence>
<evidence type="ECO:0000259" key="12">
    <source>
        <dbReference type="PROSITE" id="PS50262"/>
    </source>
</evidence>
<evidence type="ECO:0000256" key="7">
    <source>
        <dbReference type="ARBA" id="ARBA00023170"/>
    </source>
</evidence>
<dbReference type="SUPFAM" id="SSF81321">
    <property type="entry name" value="Family A G protein-coupled receptor-like"/>
    <property type="match status" value="1"/>
</dbReference>
<dbReference type="EMBL" id="VOFY01000005">
    <property type="protein sequence ID" value="KAA8592068.1"/>
    <property type="molecule type" value="Genomic_DNA"/>
</dbReference>
<feature type="transmembrane region" description="Helical" evidence="11">
    <location>
        <begin position="140"/>
        <end position="163"/>
    </location>
</feature>
<keyword evidence="5 10" id="KW-0297">G-protein coupled receptor</keyword>
<evidence type="ECO:0000256" key="11">
    <source>
        <dbReference type="SAM" id="Phobius"/>
    </source>
</evidence>
<dbReference type="Gene3D" id="1.20.1070.10">
    <property type="entry name" value="Rhodopsin 7-helix transmembrane proteins"/>
    <property type="match status" value="1"/>
</dbReference>
<evidence type="ECO:0000256" key="5">
    <source>
        <dbReference type="ARBA" id="ARBA00023040"/>
    </source>
</evidence>
<keyword evidence="2" id="KW-1003">Cell membrane</keyword>
<evidence type="ECO:0000256" key="2">
    <source>
        <dbReference type="ARBA" id="ARBA00022475"/>
    </source>
</evidence>
<gene>
    <name evidence="14" type="ORF">FQN60_017523</name>
    <name evidence="13" type="ORF">FQN60_018646</name>
</gene>
<dbReference type="PROSITE" id="PS50262">
    <property type="entry name" value="G_PROTEIN_RECEP_F1_2"/>
    <property type="match status" value="1"/>
</dbReference>
<feature type="domain" description="G-protein coupled receptors family 1 profile" evidence="12">
    <location>
        <begin position="120"/>
        <end position="207"/>
    </location>
</feature>
<comment type="caution">
    <text evidence="13">The sequence shown here is derived from an EMBL/GenBank/DDBJ whole genome shotgun (WGS) entry which is preliminary data.</text>
</comment>
<dbReference type="EMBL" id="VOFY01000063">
    <property type="protein sequence ID" value="KAA8578918.1"/>
    <property type="molecule type" value="Genomic_DNA"/>
</dbReference>
<reference evidence="13 15" key="1">
    <citation type="submission" date="2019-08" db="EMBL/GenBank/DDBJ databases">
        <title>A chromosome-level genome assembly, high-density linkage maps, and genome scans reveal the genomic architecture of hybrid incompatibilities underlying speciation via character displacement in darters (Percidae: Etheostominae).</title>
        <authorList>
            <person name="Moran R.L."/>
            <person name="Catchen J.M."/>
            <person name="Fuller R.C."/>
        </authorList>
    </citation>
    <scope>NUCLEOTIDE SEQUENCE [LARGE SCALE GENOMIC DNA]</scope>
    <source>
        <strain evidence="13">EspeVRDwgs_2016</strain>
        <tissue evidence="13">Muscle</tissue>
    </source>
</reference>
<dbReference type="PANTHER" id="PTHR24246:SF47">
    <property type="entry name" value="ADENOSINE RECEPTOR A2A"/>
    <property type="match status" value="1"/>
</dbReference>
<dbReference type="InterPro" id="IPR017452">
    <property type="entry name" value="GPCR_Rhodpsn_7TM"/>
</dbReference>
<evidence type="ECO:0000313" key="14">
    <source>
        <dbReference type="EMBL" id="KAA8592068.1"/>
    </source>
</evidence>
<evidence type="ECO:0000313" key="13">
    <source>
        <dbReference type="EMBL" id="KAA8578918.1"/>
    </source>
</evidence>
<keyword evidence="9 10" id="KW-0807">Transducer</keyword>
<dbReference type="GO" id="GO:0001609">
    <property type="term" value="F:G protein-coupled adenosine receptor activity"/>
    <property type="evidence" value="ECO:0007669"/>
    <property type="project" value="TreeGrafter"/>
</dbReference>
<dbReference type="GO" id="GO:0007189">
    <property type="term" value="P:adenylate cyclase-activating G protein-coupled receptor signaling pathway"/>
    <property type="evidence" value="ECO:0007669"/>
    <property type="project" value="TreeGrafter"/>
</dbReference>
<evidence type="ECO:0000256" key="6">
    <source>
        <dbReference type="ARBA" id="ARBA00023136"/>
    </source>
</evidence>
<dbReference type="PRINTS" id="PR00237">
    <property type="entry name" value="GPCRRHODOPSN"/>
</dbReference>
<feature type="non-terminal residue" evidence="13">
    <location>
        <position position="1"/>
    </location>
</feature>
<proteinExistence type="inferred from homology"/>
<keyword evidence="4 11" id="KW-1133">Transmembrane helix</keyword>
<keyword evidence="8" id="KW-0325">Glycoprotein</keyword>
<keyword evidence="6 11" id="KW-0472">Membrane</keyword>
<evidence type="ECO:0000256" key="10">
    <source>
        <dbReference type="RuleBase" id="RU000688"/>
    </source>
</evidence>
<evidence type="ECO:0000256" key="8">
    <source>
        <dbReference type="ARBA" id="ARBA00023180"/>
    </source>
</evidence>
<evidence type="ECO:0000313" key="15">
    <source>
        <dbReference type="Proteomes" id="UP000327493"/>
    </source>
</evidence>
<dbReference type="AlphaFoldDB" id="A0A5J5CBN6"/>
<evidence type="ECO:0000256" key="9">
    <source>
        <dbReference type="ARBA" id="ARBA00023224"/>
    </source>
</evidence>
<feature type="transmembrane region" description="Helical" evidence="11">
    <location>
        <begin position="175"/>
        <end position="197"/>
    </location>
</feature>
<comment type="subcellular location">
    <subcellularLocation>
        <location evidence="1">Cell membrane</location>
        <topology evidence="1">Multi-pass membrane protein</topology>
    </subcellularLocation>
</comment>
<dbReference type="Proteomes" id="UP000327493">
    <property type="component" value="Chromosome 5"/>
</dbReference>
<keyword evidence="3 10" id="KW-0812">Transmembrane</keyword>
<dbReference type="Pfam" id="PF00001">
    <property type="entry name" value="7tm_1"/>
    <property type="match status" value="1"/>
</dbReference>
<dbReference type="InterPro" id="IPR000276">
    <property type="entry name" value="GPCR_Rhodpsn"/>
</dbReference>
<keyword evidence="15" id="KW-1185">Reference proteome</keyword>
<sequence length="341" mass="37355">PHDVPVKSCRHHLSHSRSSWEKGTEGKALRGEDSRGVFYQEWMDATVSCASVEEVPQLLGGVWWMFLKVLEVRRLSSAAARLQLWSLSELDVCLTMPEDPIASSFYIVLELLIAVFSVLGNVLVCWAVGLNSNLQSITNFFVVSLAVADIAVGVLAIPFAIVISTGFCSNFYGCLFIACFVLVLTQSSIFSLLAIAIDRYIAIKMPLSITDSIRLKANGLSVDLFPEHSSSSSSCESSCRCPSHVSPVGGSLVTVSRPPLSVIISHCSKMGTQQTKIPIGHPLQYAEQQHDFAGTEVLEDKGKQNLGSAKDTFLFNKQDRTRLHELEKGCGYKCTLMDFTL</sequence>
<evidence type="ECO:0000256" key="1">
    <source>
        <dbReference type="ARBA" id="ARBA00004651"/>
    </source>
</evidence>
<protein>
    <recommendedName>
        <fullName evidence="12">G-protein coupled receptors family 1 profile domain-containing protein</fullName>
    </recommendedName>
</protein>
<comment type="similarity">
    <text evidence="10">Belongs to the G-protein coupled receptor 1 family.</text>
</comment>